<proteinExistence type="predicted"/>
<accession>A0AAD9V0X0</accession>
<gene>
    <name evidence="2" type="ORF">P5673_020900</name>
</gene>
<reference evidence="2" key="2">
    <citation type="journal article" date="2023" name="Science">
        <title>Genomic signatures of disease resistance in endangered staghorn corals.</title>
        <authorList>
            <person name="Vollmer S.V."/>
            <person name="Selwyn J.D."/>
            <person name="Despard B.A."/>
            <person name="Roesel C.L."/>
        </authorList>
    </citation>
    <scope>NUCLEOTIDE SEQUENCE</scope>
    <source>
        <strain evidence="2">K2</strain>
    </source>
</reference>
<feature type="compositionally biased region" description="Low complexity" evidence="1">
    <location>
        <begin position="37"/>
        <end position="47"/>
    </location>
</feature>
<reference evidence="2" key="1">
    <citation type="journal article" date="2023" name="G3 (Bethesda)">
        <title>Whole genome assembly and annotation of the endangered Caribbean coral Acropora cervicornis.</title>
        <authorList>
            <person name="Selwyn J.D."/>
            <person name="Vollmer S.V."/>
        </authorList>
    </citation>
    <scope>NUCLEOTIDE SEQUENCE</scope>
    <source>
        <strain evidence="2">K2</strain>
    </source>
</reference>
<keyword evidence="3" id="KW-1185">Reference proteome</keyword>
<organism evidence="2 3">
    <name type="scientific">Acropora cervicornis</name>
    <name type="common">Staghorn coral</name>
    <dbReference type="NCBI Taxonomy" id="6130"/>
    <lineage>
        <taxon>Eukaryota</taxon>
        <taxon>Metazoa</taxon>
        <taxon>Cnidaria</taxon>
        <taxon>Anthozoa</taxon>
        <taxon>Hexacorallia</taxon>
        <taxon>Scleractinia</taxon>
        <taxon>Astrocoeniina</taxon>
        <taxon>Acroporidae</taxon>
        <taxon>Acropora</taxon>
    </lineage>
</organism>
<feature type="compositionally biased region" description="Basic and acidic residues" evidence="1">
    <location>
        <begin position="396"/>
        <end position="408"/>
    </location>
</feature>
<name>A0AAD9V0X0_ACRCE</name>
<sequence length="408" mass="45849">RKLFNAFRSVLNQRGNLCLSDEGRNLQGTPTPPPPSLLHHSSTLTPLPIKPHSSSPEKRLGIAADEWKIKFRELHEATYTALCKSLLRIGKVDEALFAAEQGRAQTLSDNLLIQYNLPAFLPPIDTKETISRLFTKLSTPAIFLAIEGLTINISFLKRGKKIAFRQGSLEGDRRDKDPIRVSLETVFKSIEAEVNSLLYLWIALGNKPVSLKTGCFLSIVERTASVNRASDHVGLEICARKFEEHTRMLIAISQSQNSSLRDLFEVLEVSLDMLLRKTSDILNASRIRPKENPPLAFLTSTGGRRAYIITKEMIEQLPSFLFDTDGWYCVTKIKLTRENQLLDIQGQSEAEKSGEESDDNITSYQKPPTKPSQHKEQMRTGIKRKAGDEIPATTEAKNEDGRIHQKTK</sequence>
<dbReference type="Proteomes" id="UP001249851">
    <property type="component" value="Unassembled WGS sequence"/>
</dbReference>
<comment type="caution">
    <text evidence="2">The sequence shown here is derived from an EMBL/GenBank/DDBJ whole genome shotgun (WGS) entry which is preliminary data.</text>
</comment>
<feature type="region of interest" description="Disordered" evidence="1">
    <location>
        <begin position="347"/>
        <end position="408"/>
    </location>
</feature>
<evidence type="ECO:0000256" key="1">
    <source>
        <dbReference type="SAM" id="MobiDB-lite"/>
    </source>
</evidence>
<protein>
    <submittedName>
        <fullName evidence="2">Uncharacterized protein</fullName>
    </submittedName>
</protein>
<dbReference type="EMBL" id="JARQWQ010000052">
    <property type="protein sequence ID" value="KAK2557042.1"/>
    <property type="molecule type" value="Genomic_DNA"/>
</dbReference>
<feature type="non-terminal residue" evidence="2">
    <location>
        <position position="408"/>
    </location>
</feature>
<evidence type="ECO:0000313" key="3">
    <source>
        <dbReference type="Proteomes" id="UP001249851"/>
    </source>
</evidence>
<dbReference type="AlphaFoldDB" id="A0AAD9V0X0"/>
<evidence type="ECO:0000313" key="2">
    <source>
        <dbReference type="EMBL" id="KAK2557042.1"/>
    </source>
</evidence>
<feature type="region of interest" description="Disordered" evidence="1">
    <location>
        <begin position="21"/>
        <end position="56"/>
    </location>
</feature>